<accession>A0A381Q9Y2</accession>
<evidence type="ECO:0000256" key="4">
    <source>
        <dbReference type="ARBA" id="ARBA00022840"/>
    </source>
</evidence>
<dbReference type="InterPro" id="IPR000873">
    <property type="entry name" value="AMP-dep_synth/lig_dom"/>
</dbReference>
<dbReference type="InterPro" id="IPR045851">
    <property type="entry name" value="AMP-bd_C_sf"/>
</dbReference>
<evidence type="ECO:0000259" key="6">
    <source>
        <dbReference type="Pfam" id="PF13193"/>
    </source>
</evidence>
<dbReference type="FunFam" id="3.40.50.12780:FF:000003">
    <property type="entry name" value="Long-chain-fatty-acid--CoA ligase FadD"/>
    <property type="match status" value="1"/>
</dbReference>
<comment type="similarity">
    <text evidence="1">Belongs to the ATP-dependent AMP-binding enzyme family.</text>
</comment>
<evidence type="ECO:0000313" key="7">
    <source>
        <dbReference type="EMBL" id="SUZ75850.1"/>
    </source>
</evidence>
<dbReference type="Gene3D" id="3.30.300.30">
    <property type="match status" value="1"/>
</dbReference>
<dbReference type="GO" id="GO:0016405">
    <property type="term" value="F:CoA-ligase activity"/>
    <property type="evidence" value="ECO:0007669"/>
    <property type="project" value="TreeGrafter"/>
</dbReference>
<organism evidence="7">
    <name type="scientific">marine metagenome</name>
    <dbReference type="NCBI Taxonomy" id="408172"/>
    <lineage>
        <taxon>unclassified sequences</taxon>
        <taxon>metagenomes</taxon>
        <taxon>ecological metagenomes</taxon>
    </lineage>
</organism>
<evidence type="ECO:0000256" key="2">
    <source>
        <dbReference type="ARBA" id="ARBA00022598"/>
    </source>
</evidence>
<reference evidence="7" key="1">
    <citation type="submission" date="2018-05" db="EMBL/GenBank/DDBJ databases">
        <authorList>
            <person name="Lanie J.A."/>
            <person name="Ng W.-L."/>
            <person name="Kazmierczak K.M."/>
            <person name="Andrzejewski T.M."/>
            <person name="Davidsen T.M."/>
            <person name="Wayne K.J."/>
            <person name="Tettelin H."/>
            <person name="Glass J.I."/>
            <person name="Rusch D."/>
            <person name="Podicherti R."/>
            <person name="Tsui H.-C.T."/>
            <person name="Winkler M.E."/>
        </authorList>
    </citation>
    <scope>NUCLEOTIDE SEQUENCE</scope>
</reference>
<gene>
    <name evidence="7" type="ORF">METZ01_LOCUS28704</name>
</gene>
<dbReference type="PANTHER" id="PTHR24096:SF149">
    <property type="entry name" value="AMP-BINDING DOMAIN-CONTAINING PROTEIN-RELATED"/>
    <property type="match status" value="1"/>
</dbReference>
<dbReference type="EMBL" id="UINC01001260">
    <property type="protein sequence ID" value="SUZ75850.1"/>
    <property type="molecule type" value="Genomic_DNA"/>
</dbReference>
<name>A0A381Q9Y2_9ZZZZ</name>
<protein>
    <recommendedName>
        <fullName evidence="8">AMP-dependent synthetase/ligase domain-containing protein</fullName>
    </recommendedName>
</protein>
<dbReference type="PANTHER" id="PTHR24096">
    <property type="entry name" value="LONG-CHAIN-FATTY-ACID--COA LIGASE"/>
    <property type="match status" value="1"/>
</dbReference>
<dbReference type="InterPro" id="IPR020845">
    <property type="entry name" value="AMP-binding_CS"/>
</dbReference>
<evidence type="ECO:0000256" key="1">
    <source>
        <dbReference type="ARBA" id="ARBA00006432"/>
    </source>
</evidence>
<dbReference type="CDD" id="cd05904">
    <property type="entry name" value="4CL"/>
    <property type="match status" value="1"/>
</dbReference>
<dbReference type="SUPFAM" id="SSF56801">
    <property type="entry name" value="Acetyl-CoA synthetase-like"/>
    <property type="match status" value="1"/>
</dbReference>
<dbReference type="Pfam" id="PF13193">
    <property type="entry name" value="AMP-binding_C"/>
    <property type="match status" value="1"/>
</dbReference>
<dbReference type="PROSITE" id="PS00455">
    <property type="entry name" value="AMP_BINDING"/>
    <property type="match status" value="1"/>
</dbReference>
<dbReference type="InterPro" id="IPR042099">
    <property type="entry name" value="ANL_N_sf"/>
</dbReference>
<evidence type="ECO:0000259" key="5">
    <source>
        <dbReference type="Pfam" id="PF00501"/>
    </source>
</evidence>
<keyword evidence="4" id="KW-0067">ATP-binding</keyword>
<evidence type="ECO:0000256" key="3">
    <source>
        <dbReference type="ARBA" id="ARBA00022741"/>
    </source>
</evidence>
<dbReference type="InterPro" id="IPR025110">
    <property type="entry name" value="AMP-bd_C"/>
</dbReference>
<dbReference type="FunFam" id="3.30.300.30:FF:000007">
    <property type="entry name" value="4-coumarate--CoA ligase 2"/>
    <property type="match status" value="1"/>
</dbReference>
<keyword evidence="3" id="KW-0547">Nucleotide-binding</keyword>
<dbReference type="Pfam" id="PF00501">
    <property type="entry name" value="AMP-binding"/>
    <property type="match status" value="1"/>
</dbReference>
<sequence>MIFRSPYPDVTIPETMVTTHVLRSAEELAGKTALVDGTTGATTSYGELAGSIRRVAGGLAARGFAKGDVLGIYSPNTVEYPIAFHGAALAGGVVTTVNPHYTAAELASQLRDAGARFLITASAFMEKAREAAEEAGGIEEIFSFDDAPGATPFSALKDSPELAEVPEIESDKDLVALPYSSGTTGGSKGVMLTHRNLVANMVQLDGMHSLSRGLTEEDTVIAILPFFHIYGLLVIMNWALSNGARIVVMSRFELETFLGALQDYGVTYLHLVPPILLALAKHPVVDQYDLSSLDAINSGAAPLGEGLASAVEERLDCIVGQGYGLTETSPVTHHGPNQVRGQCPHASIGPSLPNTETQIVDVDSGTALGPGERGEVWIRGPQVMRGYLNRPDATAETLDEDGWLHTGDIGYADENGYFYIVDRLKELIKYKGFQVAPAELEALLLTHPQIKDVAVVRSPDPDAGEVPKAFVVADGELSAEDVMSFVAAVVAPHKKIRRVEFVDEVPKSPAGKILRRVLVEREQGRV</sequence>
<feature type="domain" description="AMP-dependent synthetase/ligase" evidence="5">
    <location>
        <begin position="23"/>
        <end position="388"/>
    </location>
</feature>
<feature type="domain" description="AMP-binding enzyme C-terminal" evidence="6">
    <location>
        <begin position="439"/>
        <end position="512"/>
    </location>
</feature>
<dbReference type="GO" id="GO:0005524">
    <property type="term" value="F:ATP binding"/>
    <property type="evidence" value="ECO:0007669"/>
    <property type="project" value="UniProtKB-KW"/>
</dbReference>
<proteinExistence type="inferred from homology"/>
<dbReference type="Gene3D" id="3.40.50.12780">
    <property type="entry name" value="N-terminal domain of ligase-like"/>
    <property type="match status" value="1"/>
</dbReference>
<evidence type="ECO:0008006" key="8">
    <source>
        <dbReference type="Google" id="ProtNLM"/>
    </source>
</evidence>
<dbReference type="AlphaFoldDB" id="A0A381Q9Y2"/>
<keyword evidence="2" id="KW-0436">Ligase</keyword>